<dbReference type="InterPro" id="IPR036942">
    <property type="entry name" value="Beta-barrel_TonB_sf"/>
</dbReference>
<dbReference type="Gene3D" id="2.40.170.20">
    <property type="entry name" value="TonB-dependent receptor, beta-barrel domain"/>
    <property type="match status" value="1"/>
</dbReference>
<protein>
    <submittedName>
        <fullName evidence="11">SusC/RagA family TonB-linked outer membrane protein</fullName>
    </submittedName>
</protein>
<accession>A0A3S2Y3Z0</accession>
<keyword evidence="12" id="KW-1185">Reference proteome</keyword>
<name>A0A3S2Y3Z0_9SPHI</name>
<dbReference type="GO" id="GO:0015344">
    <property type="term" value="F:siderophore uptake transmembrane transporter activity"/>
    <property type="evidence" value="ECO:0007669"/>
    <property type="project" value="TreeGrafter"/>
</dbReference>
<dbReference type="SUPFAM" id="SSF56935">
    <property type="entry name" value="Porins"/>
    <property type="match status" value="1"/>
</dbReference>
<evidence type="ECO:0000256" key="8">
    <source>
        <dbReference type="PROSITE-ProRule" id="PRU01360"/>
    </source>
</evidence>
<evidence type="ECO:0000256" key="2">
    <source>
        <dbReference type="ARBA" id="ARBA00022448"/>
    </source>
</evidence>
<keyword evidence="6 8" id="KW-0472">Membrane</keyword>
<dbReference type="NCBIfam" id="TIGR04057">
    <property type="entry name" value="SusC_RagA_signa"/>
    <property type="match status" value="1"/>
</dbReference>
<evidence type="ECO:0000313" key="12">
    <source>
        <dbReference type="Proteomes" id="UP000282759"/>
    </source>
</evidence>
<evidence type="ECO:0000256" key="6">
    <source>
        <dbReference type="ARBA" id="ARBA00023136"/>
    </source>
</evidence>
<dbReference type="Proteomes" id="UP000282759">
    <property type="component" value="Unassembled WGS sequence"/>
</dbReference>
<dbReference type="Pfam" id="PF07715">
    <property type="entry name" value="Plug"/>
    <property type="match status" value="1"/>
</dbReference>
<dbReference type="InterPro" id="IPR012910">
    <property type="entry name" value="Plug_dom"/>
</dbReference>
<feature type="chain" id="PRO_5018591631" evidence="9">
    <location>
        <begin position="22"/>
        <end position="1070"/>
    </location>
</feature>
<evidence type="ECO:0000256" key="9">
    <source>
        <dbReference type="SAM" id="SignalP"/>
    </source>
</evidence>
<gene>
    <name evidence="11" type="ORF">EOD41_03295</name>
</gene>
<feature type="signal peptide" evidence="9">
    <location>
        <begin position="1"/>
        <end position="21"/>
    </location>
</feature>
<keyword evidence="3 8" id="KW-1134">Transmembrane beta strand</keyword>
<dbReference type="GO" id="GO:0044718">
    <property type="term" value="P:siderophore transmembrane transport"/>
    <property type="evidence" value="ECO:0007669"/>
    <property type="project" value="TreeGrafter"/>
</dbReference>
<dbReference type="Pfam" id="PF13715">
    <property type="entry name" value="CarbopepD_reg_2"/>
    <property type="match status" value="1"/>
</dbReference>
<reference evidence="11 12" key="1">
    <citation type="submission" date="2019-01" db="EMBL/GenBank/DDBJ databases">
        <authorList>
            <person name="Chen W.-M."/>
        </authorList>
    </citation>
    <scope>NUCLEOTIDE SEQUENCE [LARGE SCALE GENOMIC DNA]</scope>
    <source>
        <strain evidence="11 12">YBJ-36</strain>
    </source>
</reference>
<organism evidence="11 12">
    <name type="scientific">Mucilaginibacter limnophilus</name>
    <dbReference type="NCBI Taxonomy" id="1932778"/>
    <lineage>
        <taxon>Bacteria</taxon>
        <taxon>Pseudomonadati</taxon>
        <taxon>Bacteroidota</taxon>
        <taxon>Sphingobacteriia</taxon>
        <taxon>Sphingobacteriales</taxon>
        <taxon>Sphingobacteriaceae</taxon>
        <taxon>Mucilaginibacter</taxon>
    </lineage>
</organism>
<dbReference type="GO" id="GO:0009279">
    <property type="term" value="C:cell outer membrane"/>
    <property type="evidence" value="ECO:0007669"/>
    <property type="project" value="UniProtKB-SubCell"/>
</dbReference>
<comment type="subcellular location">
    <subcellularLocation>
        <location evidence="1 8">Cell outer membrane</location>
        <topology evidence="1 8">Multi-pass membrane protein</topology>
    </subcellularLocation>
</comment>
<sequence>MKQKLLLVMVMLFWCFNRLQAQSVITGTVTGEDGANIPGATISVKGTANGTQADANGRFHIKASGDAVLIVSFLGFVKQELPVNGRTIINIVLQQDNKQLQEVVVTALGVSREKKAVGYATTSVNSAEINRAAPLNLAAGLQGKVAGVDISVTSGSPGGSSKVILRGFSSVTGNNQPLYVVDGVPVNNSRPGSTAPLRTAGDLGESFDFGNAVNDIDPNNIENISILKGAAATSLYGSRGSAGVILITTKKGKAGDFKVDFTSAASFTNVSFVPYLQDVWGGGWGKLDYINENGSWGPKMDGMVRGYGSFVDGTQLQKEFAPVKNRFKDAFDTGAEYISTIAFSGGNESSAFRVSYGNTNSNGILPTSNDTYRRNVISLNGSTKFKRLTASASLNYINKNSRYPLTGGDQSGIGAAFYDQIIQIPVNMPIAPMKDYKNIRYNIDNYFTSFAENPYYSINENGSHLVNDRLFGNIDLKLKVAKWLDLQFQQGFDVSSLTTKVWFNKNEPSPGSWTDGGNDEGEKKAPYVGSVTEGAEGNFEYDSKLNAIFSKRISGDFDLNGLLGVNYNDRGGNTLYSKVEDLSVPGFFELSNSGNQPVTTQYDFHRRLYAVYGSATIGYRSWTYLTVNARNDWSSTLPKANRSYFYPSANLAVILSDAFDLSKSKISLFKVRASWGRTGNDTDPYRIFNTLSTTGVVLSGTALGGVIQFPYQGIAGTTITDQLNNANLRPEISSETEFGTEMRFFDNRFGFDLAVYNKETKDQILPVVTAPSTGYSRRIVNFGRIRNRGIELAVNGTPVKTDQFNWTVGYTFTRNRNKVLELPNGLSKIVISGAYEAQYVAKVGQPLGVYEAPGMKYDPQGRVITANGYPVAQDGQNYGSSQRDFTMGLTNAFSFKDFTLGFTLDYRKGGVFYSGTADLTNFVGNGYVTLFNDRRNFIVPNSVVEVKDAAGNITYQENTIPVTEGGFYDYWYHSNGKAVTNANTIIDKTFLKLRDVTLTYNLPKKLLSKRKIANTSITLYGRNLLTYLPAKNQYIDPEVSNFGNDLRSEFGEFRTGPATRNIGVKLAMTF</sequence>
<dbReference type="InterPro" id="IPR023996">
    <property type="entry name" value="TonB-dep_OMP_SusC/RagA"/>
</dbReference>
<proteinExistence type="inferred from homology"/>
<dbReference type="OrthoDB" id="9768177at2"/>
<dbReference type="InterPro" id="IPR037066">
    <property type="entry name" value="Plug_dom_sf"/>
</dbReference>
<evidence type="ECO:0000256" key="4">
    <source>
        <dbReference type="ARBA" id="ARBA00022692"/>
    </source>
</evidence>
<dbReference type="SUPFAM" id="SSF49464">
    <property type="entry name" value="Carboxypeptidase regulatory domain-like"/>
    <property type="match status" value="1"/>
</dbReference>
<dbReference type="InterPro" id="IPR023997">
    <property type="entry name" value="TonB-dep_OMP_SusC/RagA_CS"/>
</dbReference>
<evidence type="ECO:0000256" key="3">
    <source>
        <dbReference type="ARBA" id="ARBA00022452"/>
    </source>
</evidence>
<evidence type="ECO:0000256" key="5">
    <source>
        <dbReference type="ARBA" id="ARBA00022729"/>
    </source>
</evidence>
<dbReference type="NCBIfam" id="TIGR04056">
    <property type="entry name" value="OMP_RagA_SusC"/>
    <property type="match status" value="1"/>
</dbReference>
<keyword evidence="7 8" id="KW-0998">Cell outer membrane</keyword>
<keyword evidence="4 8" id="KW-0812">Transmembrane</keyword>
<feature type="domain" description="TonB-dependent receptor plug" evidence="10">
    <location>
        <begin position="114"/>
        <end position="244"/>
    </location>
</feature>
<comment type="similarity">
    <text evidence="8">Belongs to the TonB-dependent receptor family.</text>
</comment>
<dbReference type="PANTHER" id="PTHR30069">
    <property type="entry name" value="TONB-DEPENDENT OUTER MEMBRANE RECEPTOR"/>
    <property type="match status" value="1"/>
</dbReference>
<evidence type="ECO:0000259" key="10">
    <source>
        <dbReference type="Pfam" id="PF07715"/>
    </source>
</evidence>
<dbReference type="RefSeq" id="WP_127703338.1">
    <property type="nucleotide sequence ID" value="NZ_SACK01000001.1"/>
</dbReference>
<dbReference type="InterPro" id="IPR039426">
    <property type="entry name" value="TonB-dep_rcpt-like"/>
</dbReference>
<keyword evidence="2 8" id="KW-0813">Transport</keyword>
<evidence type="ECO:0000256" key="1">
    <source>
        <dbReference type="ARBA" id="ARBA00004571"/>
    </source>
</evidence>
<dbReference type="EMBL" id="SACK01000001">
    <property type="protein sequence ID" value="RVU02973.1"/>
    <property type="molecule type" value="Genomic_DNA"/>
</dbReference>
<evidence type="ECO:0000256" key="7">
    <source>
        <dbReference type="ARBA" id="ARBA00023237"/>
    </source>
</evidence>
<dbReference type="AlphaFoldDB" id="A0A3S2Y3Z0"/>
<dbReference type="PROSITE" id="PS52016">
    <property type="entry name" value="TONB_DEPENDENT_REC_3"/>
    <property type="match status" value="1"/>
</dbReference>
<dbReference type="Gene3D" id="2.60.40.1120">
    <property type="entry name" value="Carboxypeptidase-like, regulatory domain"/>
    <property type="match status" value="1"/>
</dbReference>
<keyword evidence="5 9" id="KW-0732">Signal</keyword>
<dbReference type="Gene3D" id="2.170.130.10">
    <property type="entry name" value="TonB-dependent receptor, plug domain"/>
    <property type="match status" value="1"/>
</dbReference>
<comment type="caution">
    <text evidence="11">The sequence shown here is derived from an EMBL/GenBank/DDBJ whole genome shotgun (WGS) entry which is preliminary data.</text>
</comment>
<dbReference type="InterPro" id="IPR008969">
    <property type="entry name" value="CarboxyPept-like_regulatory"/>
</dbReference>
<evidence type="ECO:0000313" key="11">
    <source>
        <dbReference type="EMBL" id="RVU02973.1"/>
    </source>
</evidence>
<dbReference type="PANTHER" id="PTHR30069:SF29">
    <property type="entry name" value="HEMOGLOBIN AND HEMOGLOBIN-HAPTOGLOBIN-BINDING PROTEIN 1-RELATED"/>
    <property type="match status" value="1"/>
</dbReference>